<proteinExistence type="predicted"/>
<keyword evidence="3 5" id="KW-1133">Transmembrane helix</keyword>
<dbReference type="Pfam" id="PF01061">
    <property type="entry name" value="ABC2_membrane"/>
    <property type="match status" value="1"/>
</dbReference>
<dbReference type="Proteomes" id="UP000037510">
    <property type="component" value="Unassembled WGS sequence"/>
</dbReference>
<gene>
    <name evidence="7" type="ORF">OBRU01_21991</name>
</gene>
<evidence type="ECO:0000256" key="3">
    <source>
        <dbReference type="ARBA" id="ARBA00022989"/>
    </source>
</evidence>
<comment type="caution">
    <text evidence="7">The sequence shown here is derived from an EMBL/GenBank/DDBJ whole genome shotgun (WGS) entry which is preliminary data.</text>
</comment>
<name>A0A0L7KRP1_OPEBR</name>
<comment type="subcellular location">
    <subcellularLocation>
        <location evidence="1">Membrane</location>
        <topology evidence="1">Multi-pass membrane protein</topology>
    </subcellularLocation>
</comment>
<feature type="non-terminal residue" evidence="7">
    <location>
        <position position="81"/>
    </location>
</feature>
<protein>
    <submittedName>
        <fullName evidence="7">Bm-ok protein</fullName>
    </submittedName>
</protein>
<dbReference type="InterPro" id="IPR013525">
    <property type="entry name" value="ABC2_TM"/>
</dbReference>
<sequence>MVSSFLSATFDRMETAALISVPIDLIGIMFSGIYLNLASVKPYFSWLKYISGFYYGTECVSILQWNLIDDINCVNMPGIPC</sequence>
<reference evidence="7 8" key="1">
    <citation type="journal article" date="2015" name="Genome Biol. Evol.">
        <title>The genome of winter moth (Operophtera brumata) provides a genomic perspective on sexual dimorphism and phenology.</title>
        <authorList>
            <person name="Derks M.F."/>
            <person name="Smit S."/>
            <person name="Salis L."/>
            <person name="Schijlen E."/>
            <person name="Bossers A."/>
            <person name="Mateman C."/>
            <person name="Pijl A.S."/>
            <person name="de Ridder D."/>
            <person name="Groenen M.A."/>
            <person name="Visser M.E."/>
            <person name="Megens H.J."/>
        </authorList>
    </citation>
    <scope>NUCLEOTIDE SEQUENCE [LARGE SCALE GENOMIC DNA]</scope>
    <source>
        <strain evidence="7">WM2013NL</strain>
        <tissue evidence="7">Head and thorax</tissue>
    </source>
</reference>
<organism evidence="7 8">
    <name type="scientific">Operophtera brumata</name>
    <name type="common">Winter moth</name>
    <name type="synonym">Phalaena brumata</name>
    <dbReference type="NCBI Taxonomy" id="104452"/>
    <lineage>
        <taxon>Eukaryota</taxon>
        <taxon>Metazoa</taxon>
        <taxon>Ecdysozoa</taxon>
        <taxon>Arthropoda</taxon>
        <taxon>Hexapoda</taxon>
        <taxon>Insecta</taxon>
        <taxon>Pterygota</taxon>
        <taxon>Neoptera</taxon>
        <taxon>Endopterygota</taxon>
        <taxon>Lepidoptera</taxon>
        <taxon>Glossata</taxon>
        <taxon>Ditrysia</taxon>
        <taxon>Geometroidea</taxon>
        <taxon>Geometridae</taxon>
        <taxon>Larentiinae</taxon>
        <taxon>Operophtera</taxon>
    </lineage>
</organism>
<dbReference type="AlphaFoldDB" id="A0A0L7KRP1"/>
<dbReference type="GO" id="GO:0140359">
    <property type="term" value="F:ABC-type transporter activity"/>
    <property type="evidence" value="ECO:0007669"/>
    <property type="project" value="InterPro"/>
</dbReference>
<keyword evidence="4 5" id="KW-0472">Membrane</keyword>
<evidence type="ECO:0000256" key="4">
    <source>
        <dbReference type="ARBA" id="ARBA00023136"/>
    </source>
</evidence>
<evidence type="ECO:0000256" key="2">
    <source>
        <dbReference type="ARBA" id="ARBA00022692"/>
    </source>
</evidence>
<evidence type="ECO:0000259" key="6">
    <source>
        <dbReference type="Pfam" id="PF01061"/>
    </source>
</evidence>
<keyword evidence="8" id="KW-1185">Reference proteome</keyword>
<dbReference type="GO" id="GO:0016020">
    <property type="term" value="C:membrane"/>
    <property type="evidence" value="ECO:0007669"/>
    <property type="project" value="UniProtKB-SubCell"/>
</dbReference>
<accession>A0A0L7KRP1</accession>
<dbReference type="STRING" id="104452.A0A0L7KRP1"/>
<evidence type="ECO:0000256" key="5">
    <source>
        <dbReference type="SAM" id="Phobius"/>
    </source>
</evidence>
<evidence type="ECO:0000313" key="8">
    <source>
        <dbReference type="Proteomes" id="UP000037510"/>
    </source>
</evidence>
<keyword evidence="2 5" id="KW-0812">Transmembrane</keyword>
<feature type="transmembrane region" description="Helical" evidence="5">
    <location>
        <begin position="16"/>
        <end position="37"/>
    </location>
</feature>
<dbReference type="EMBL" id="JTDY01006488">
    <property type="protein sequence ID" value="KOB65972.1"/>
    <property type="molecule type" value="Genomic_DNA"/>
</dbReference>
<evidence type="ECO:0000313" key="7">
    <source>
        <dbReference type="EMBL" id="KOB65972.1"/>
    </source>
</evidence>
<evidence type="ECO:0000256" key="1">
    <source>
        <dbReference type="ARBA" id="ARBA00004141"/>
    </source>
</evidence>
<feature type="domain" description="ABC-2 type transporter transmembrane" evidence="6">
    <location>
        <begin position="3"/>
        <end position="64"/>
    </location>
</feature>